<accession>A0A645E056</accession>
<dbReference type="AlphaFoldDB" id="A0A645E056"/>
<comment type="caution">
    <text evidence="1">The sequence shown here is derived from an EMBL/GenBank/DDBJ whole genome shotgun (WGS) entry which is preliminary data.</text>
</comment>
<dbReference type="EMBL" id="VSSQ01041569">
    <property type="protein sequence ID" value="MPM95027.1"/>
    <property type="molecule type" value="Genomic_DNA"/>
</dbReference>
<protein>
    <submittedName>
        <fullName evidence="1">Uncharacterized protein</fullName>
    </submittedName>
</protein>
<proteinExistence type="predicted"/>
<sequence length="96" mass="10980">MNVSVSHKDAQHALGFARLADDDLALARHQRERVFRHEIRAQNVCVLLIQRKKIRSQKRIHTTQSIQRELYRRGLSVSIGVEIPVGGDYHRIGSGN</sequence>
<evidence type="ECO:0000313" key="1">
    <source>
        <dbReference type="EMBL" id="MPM95027.1"/>
    </source>
</evidence>
<organism evidence="1">
    <name type="scientific">bioreactor metagenome</name>
    <dbReference type="NCBI Taxonomy" id="1076179"/>
    <lineage>
        <taxon>unclassified sequences</taxon>
        <taxon>metagenomes</taxon>
        <taxon>ecological metagenomes</taxon>
    </lineage>
</organism>
<reference evidence="1" key="1">
    <citation type="submission" date="2019-08" db="EMBL/GenBank/DDBJ databases">
        <authorList>
            <person name="Kucharzyk K."/>
            <person name="Murdoch R.W."/>
            <person name="Higgins S."/>
            <person name="Loffler F."/>
        </authorList>
    </citation>
    <scope>NUCLEOTIDE SEQUENCE</scope>
</reference>
<gene>
    <name evidence="1" type="ORF">SDC9_142178</name>
</gene>
<name>A0A645E056_9ZZZZ</name>